<name>A0ABY9WP47_9BACT</name>
<sequence>MMKDLFKKSLLAAGVAMMLTGCGTTEAEFQEAALESQQQGLAACTDTTELEEVAEHACSHAVYGPFQNVTASPLGTPSFVDVNLPHTAYVVTLPAKTNGCGYGGAVTFTAEESGEYAFLLSRVRGLRIFQGNVEITRECRYSIPSEVCSDLRTAIIADLEAGQDYRLEFESITAANAQFTLLVEEAGHHHEE</sequence>
<evidence type="ECO:0000313" key="3">
    <source>
        <dbReference type="Proteomes" id="UP001611383"/>
    </source>
</evidence>
<organism evidence="2 3">
    <name type="scientific">Archangium minus</name>
    <dbReference type="NCBI Taxonomy" id="83450"/>
    <lineage>
        <taxon>Bacteria</taxon>
        <taxon>Pseudomonadati</taxon>
        <taxon>Myxococcota</taxon>
        <taxon>Myxococcia</taxon>
        <taxon>Myxococcales</taxon>
        <taxon>Cystobacterineae</taxon>
        <taxon>Archangiaceae</taxon>
        <taxon>Archangium</taxon>
    </lineage>
</organism>
<accession>A0ABY9WP47</accession>
<dbReference type="Proteomes" id="UP001611383">
    <property type="component" value="Chromosome"/>
</dbReference>
<feature type="chain" id="PRO_5045112337" description="Lipoprotein" evidence="1">
    <location>
        <begin position="28"/>
        <end position="192"/>
    </location>
</feature>
<dbReference type="RefSeq" id="WP_395820454.1">
    <property type="nucleotide sequence ID" value="NZ_CP043494.1"/>
</dbReference>
<protein>
    <recommendedName>
        <fullName evidence="4">Lipoprotein</fullName>
    </recommendedName>
</protein>
<dbReference type="PROSITE" id="PS51257">
    <property type="entry name" value="PROKAR_LIPOPROTEIN"/>
    <property type="match status" value="1"/>
</dbReference>
<keyword evidence="1" id="KW-0732">Signal</keyword>
<dbReference type="EMBL" id="CP043494">
    <property type="protein sequence ID" value="WNG45503.1"/>
    <property type="molecule type" value="Genomic_DNA"/>
</dbReference>
<feature type="signal peptide" evidence="1">
    <location>
        <begin position="1"/>
        <end position="27"/>
    </location>
</feature>
<evidence type="ECO:0008006" key="4">
    <source>
        <dbReference type="Google" id="ProtNLM"/>
    </source>
</evidence>
<evidence type="ECO:0000256" key="1">
    <source>
        <dbReference type="SAM" id="SignalP"/>
    </source>
</evidence>
<gene>
    <name evidence="2" type="ORF">F0U60_16405</name>
</gene>
<keyword evidence="3" id="KW-1185">Reference proteome</keyword>
<proteinExistence type="predicted"/>
<evidence type="ECO:0000313" key="2">
    <source>
        <dbReference type="EMBL" id="WNG45503.1"/>
    </source>
</evidence>
<reference evidence="2 3" key="1">
    <citation type="submission" date="2019-08" db="EMBL/GenBank/DDBJ databases">
        <title>Archangium and Cystobacter genomes.</title>
        <authorList>
            <person name="Chen I.-C.K."/>
            <person name="Wielgoss S."/>
        </authorList>
    </citation>
    <scope>NUCLEOTIDE SEQUENCE [LARGE SCALE GENOMIC DNA]</scope>
    <source>
        <strain evidence="2 3">Cbm 6</strain>
    </source>
</reference>